<dbReference type="OrthoDB" id="10590795at2759"/>
<proteinExistence type="predicted"/>
<evidence type="ECO:0000256" key="1">
    <source>
        <dbReference type="SAM" id="MobiDB-lite"/>
    </source>
</evidence>
<protein>
    <submittedName>
        <fullName evidence="2">Uncharacterized protein</fullName>
    </submittedName>
</protein>
<dbReference type="AlphaFoldDB" id="A0A8H4RSB3"/>
<evidence type="ECO:0000313" key="2">
    <source>
        <dbReference type="EMBL" id="KAF4634718.1"/>
    </source>
</evidence>
<name>A0A8H4RSB3_9HELO</name>
<dbReference type="Proteomes" id="UP000566819">
    <property type="component" value="Unassembled WGS sequence"/>
</dbReference>
<evidence type="ECO:0000313" key="3">
    <source>
        <dbReference type="Proteomes" id="UP000566819"/>
    </source>
</evidence>
<organism evidence="2 3">
    <name type="scientific">Cudoniella acicularis</name>
    <dbReference type="NCBI Taxonomy" id="354080"/>
    <lineage>
        <taxon>Eukaryota</taxon>
        <taxon>Fungi</taxon>
        <taxon>Dikarya</taxon>
        <taxon>Ascomycota</taxon>
        <taxon>Pezizomycotina</taxon>
        <taxon>Leotiomycetes</taxon>
        <taxon>Helotiales</taxon>
        <taxon>Tricladiaceae</taxon>
        <taxon>Cudoniella</taxon>
    </lineage>
</organism>
<keyword evidence="3" id="KW-1185">Reference proteome</keyword>
<reference evidence="2 3" key="1">
    <citation type="submission" date="2020-03" db="EMBL/GenBank/DDBJ databases">
        <title>Draft Genome Sequence of Cudoniella acicularis.</title>
        <authorList>
            <person name="Buettner E."/>
            <person name="Kellner H."/>
        </authorList>
    </citation>
    <scope>NUCLEOTIDE SEQUENCE [LARGE SCALE GENOMIC DNA]</scope>
    <source>
        <strain evidence="2 3">DSM 108380</strain>
    </source>
</reference>
<dbReference type="EMBL" id="JAAMPI010000164">
    <property type="protein sequence ID" value="KAF4634718.1"/>
    <property type="molecule type" value="Genomic_DNA"/>
</dbReference>
<sequence length="123" mass="13276">MISEVRSFVDNLIELFPPGPKQELLRQREKELGGVEIEEVKESEELVLLRRVVGWTDQALQGTLDGTSVSRGLGHVVENFEVGGSARVHIGDRNGPGQESEGHTVKGFSVSGTSAVHIGNVDS</sequence>
<feature type="region of interest" description="Disordered" evidence="1">
    <location>
        <begin position="87"/>
        <end position="108"/>
    </location>
</feature>
<comment type="caution">
    <text evidence="2">The sequence shown here is derived from an EMBL/GenBank/DDBJ whole genome shotgun (WGS) entry which is preliminary data.</text>
</comment>
<gene>
    <name evidence="2" type="ORF">G7Y89_g3380</name>
</gene>
<accession>A0A8H4RSB3</accession>